<dbReference type="CDD" id="cd00622">
    <property type="entry name" value="PLPDE_III_ODC"/>
    <property type="match status" value="1"/>
</dbReference>
<feature type="domain" description="Orn/DAP/Arg decarboxylase 2 N-terminal" evidence="12">
    <location>
        <begin position="41"/>
        <end position="274"/>
    </location>
</feature>
<evidence type="ECO:0000256" key="4">
    <source>
        <dbReference type="ARBA" id="ARBA00023115"/>
    </source>
</evidence>
<dbReference type="InterPro" id="IPR002433">
    <property type="entry name" value="Orn_de-COase"/>
</dbReference>
<comment type="caution">
    <text evidence="13">The sequence shown here is derived from an EMBL/GenBank/DDBJ whole genome shotgun (WGS) entry which is preliminary data.</text>
</comment>
<dbReference type="GO" id="GO:0033387">
    <property type="term" value="P:putrescine biosynthetic process from arginine, via ornithine"/>
    <property type="evidence" value="ECO:0007669"/>
    <property type="project" value="TreeGrafter"/>
</dbReference>
<evidence type="ECO:0000256" key="9">
    <source>
        <dbReference type="ARBA" id="ARBA00046672"/>
    </source>
</evidence>
<comment type="cofactor">
    <cofactor evidence="1 11">
        <name>pyridoxal 5'-phosphate</name>
        <dbReference type="ChEBI" id="CHEBI:597326"/>
    </cofactor>
</comment>
<dbReference type="PANTHER" id="PTHR11482">
    <property type="entry name" value="ARGININE/DIAMINOPIMELATE/ORNITHINE DECARBOXYLASE"/>
    <property type="match status" value="1"/>
</dbReference>
<evidence type="ECO:0000256" key="10">
    <source>
        <dbReference type="ARBA" id="ARBA00049127"/>
    </source>
</evidence>
<dbReference type="GO" id="GO:0004586">
    <property type="term" value="F:ornithine decarboxylase activity"/>
    <property type="evidence" value="ECO:0007669"/>
    <property type="project" value="UniProtKB-EC"/>
</dbReference>
<sequence>MKAKGLDDVIIVDNPPIALDIIRKRALTEIQEESLFICDLTDVIKKHRIWTQFLPRVIPFYAVKCNDSPMVLKILAALGTGFDCASKGEIKKVLDLGVPPSRIIYANPTKPNSHLSYAETSKVHMMTFDSEIELYKVKKLFPDAKLVLRIRCDAKKALCPLGEKFGCDPDIEAPTLINLAYELGLKMVGISFHVGSGCMDLSAYGRAIYTARKLFDYAARIGYYLTILDIGGGYPGDKGNNFVELSHSINAALDKYFPNDDVTIIAEPGRFYVSSAYTLACRIHSKREVVRDGKIINMMYFINDGVYGSFNCVLYDHQVPHPVPIENFKSEILPTSIWGPTCDALDQVCNDVLLPKMQIDDVLMFENMGAYTVPICSKFNGFPLPIVKYYLEKSYLAELLTLDGLNP</sequence>
<dbReference type="EC" id="4.1.1.17" evidence="7"/>
<dbReference type="InterPro" id="IPR029066">
    <property type="entry name" value="PLP-binding_barrel"/>
</dbReference>
<evidence type="ECO:0000256" key="11">
    <source>
        <dbReference type="PIRSR" id="PIRSR600183-50"/>
    </source>
</evidence>
<feature type="modified residue" description="N6-(pyridoxal phosphate)lysine" evidence="11">
    <location>
        <position position="64"/>
    </location>
</feature>
<comment type="similarity">
    <text evidence="2">Belongs to the Orn/Lys/Arg decarboxylase class-II family.</text>
</comment>
<gene>
    <name evidence="13" type="primary">Odc1</name>
    <name evidence="13" type="ORF">Bhyg_01809</name>
</gene>
<dbReference type="PANTHER" id="PTHR11482:SF6">
    <property type="entry name" value="ORNITHINE DECARBOXYLASE 1-RELATED"/>
    <property type="match status" value="1"/>
</dbReference>
<reference evidence="13" key="1">
    <citation type="submission" date="2022-07" db="EMBL/GenBank/DDBJ databases">
        <authorList>
            <person name="Trinca V."/>
            <person name="Uliana J.V.C."/>
            <person name="Torres T.T."/>
            <person name="Ward R.J."/>
            <person name="Monesi N."/>
        </authorList>
    </citation>
    <scope>NUCLEOTIDE SEQUENCE</scope>
    <source>
        <strain evidence="13">HSMRA1968</strain>
        <tissue evidence="13">Whole embryos</tissue>
    </source>
</reference>
<dbReference type="InterPro" id="IPR022644">
    <property type="entry name" value="De-COase2_N"/>
</dbReference>
<organism evidence="13 14">
    <name type="scientific">Pseudolycoriella hygida</name>
    <dbReference type="NCBI Taxonomy" id="35572"/>
    <lineage>
        <taxon>Eukaryota</taxon>
        <taxon>Metazoa</taxon>
        <taxon>Ecdysozoa</taxon>
        <taxon>Arthropoda</taxon>
        <taxon>Hexapoda</taxon>
        <taxon>Insecta</taxon>
        <taxon>Pterygota</taxon>
        <taxon>Neoptera</taxon>
        <taxon>Endopterygota</taxon>
        <taxon>Diptera</taxon>
        <taxon>Nematocera</taxon>
        <taxon>Sciaroidea</taxon>
        <taxon>Sciaridae</taxon>
        <taxon>Pseudolycoriella</taxon>
    </lineage>
</organism>
<evidence type="ECO:0000256" key="1">
    <source>
        <dbReference type="ARBA" id="ARBA00001933"/>
    </source>
</evidence>
<dbReference type="EMBL" id="WJQU01000001">
    <property type="protein sequence ID" value="KAJ6646596.1"/>
    <property type="molecule type" value="Genomic_DNA"/>
</dbReference>
<evidence type="ECO:0000313" key="14">
    <source>
        <dbReference type="Proteomes" id="UP001151699"/>
    </source>
</evidence>
<comment type="pathway">
    <text evidence="6">Amine and polyamine biosynthesis; putrescine biosynthesis via L-ornithine pathway; putrescine from L-ornithine: step 1/1.</text>
</comment>
<comment type="function">
    <text evidence="8">Catalyzes the first and rate-limiting step of polyamine biosynthesis that converts ornithine into putrescine, which is the precursor for the polyamines, spermidine and spermine. Polyamines are essential for cell proliferation and are implicated in cellular processes, ranging from DNA replication to apoptosis.</text>
</comment>
<evidence type="ECO:0000259" key="12">
    <source>
        <dbReference type="Pfam" id="PF02784"/>
    </source>
</evidence>
<dbReference type="PRINTS" id="PR01182">
    <property type="entry name" value="ORNDCRBXLASE"/>
</dbReference>
<evidence type="ECO:0000256" key="2">
    <source>
        <dbReference type="ARBA" id="ARBA00008872"/>
    </source>
</evidence>
<dbReference type="InterPro" id="IPR009006">
    <property type="entry name" value="Ala_racemase/Decarboxylase_C"/>
</dbReference>
<dbReference type="AlphaFoldDB" id="A0A9Q0NBJ1"/>
<proteinExistence type="inferred from homology"/>
<dbReference type="FunFam" id="3.20.20.10:FF:000005">
    <property type="entry name" value="Ornithine decarboxylase"/>
    <property type="match status" value="1"/>
</dbReference>
<dbReference type="SUPFAM" id="SSF50621">
    <property type="entry name" value="Alanine racemase C-terminal domain-like"/>
    <property type="match status" value="1"/>
</dbReference>
<evidence type="ECO:0000256" key="8">
    <source>
        <dbReference type="ARBA" id="ARBA00037173"/>
    </source>
</evidence>
<evidence type="ECO:0000256" key="5">
    <source>
        <dbReference type="ARBA" id="ARBA00023239"/>
    </source>
</evidence>
<comment type="subunit">
    <text evidence="9">Homodimer. Only the dimer is catalytically active, as the active sites are constructed of residues from both monomers.</text>
</comment>
<dbReference type="InterPro" id="IPR022653">
    <property type="entry name" value="De-COase2_pyr-phos_BS"/>
</dbReference>
<dbReference type="PROSITE" id="PS00878">
    <property type="entry name" value="ODR_DC_2_1"/>
    <property type="match status" value="1"/>
</dbReference>
<dbReference type="InterPro" id="IPR000183">
    <property type="entry name" value="Orn/DAP/Arg_de-COase"/>
</dbReference>
<accession>A0A9Q0NBJ1</accession>
<feature type="active site" description="Proton donor" evidence="11">
    <location>
        <position position="342"/>
    </location>
</feature>
<dbReference type="OrthoDB" id="5034579at2759"/>
<dbReference type="PROSITE" id="PS00879">
    <property type="entry name" value="ODR_DC_2_2"/>
    <property type="match status" value="1"/>
</dbReference>
<dbReference type="Gene3D" id="2.40.37.10">
    <property type="entry name" value="Lyase, Ornithine Decarboxylase, Chain A, domain 1"/>
    <property type="match status" value="1"/>
</dbReference>
<dbReference type="GO" id="GO:0005737">
    <property type="term" value="C:cytoplasm"/>
    <property type="evidence" value="ECO:0007669"/>
    <property type="project" value="TreeGrafter"/>
</dbReference>
<dbReference type="InterPro" id="IPR022657">
    <property type="entry name" value="De-COase2_CS"/>
</dbReference>
<keyword evidence="4" id="KW-0620">Polyamine biosynthesis</keyword>
<dbReference type="Gene3D" id="3.20.20.10">
    <property type="entry name" value="Alanine racemase"/>
    <property type="match status" value="1"/>
</dbReference>
<dbReference type="PRINTS" id="PR01179">
    <property type="entry name" value="ODADCRBXLASE"/>
</dbReference>
<dbReference type="Pfam" id="PF02784">
    <property type="entry name" value="Orn_Arg_deC_N"/>
    <property type="match status" value="1"/>
</dbReference>
<dbReference type="Proteomes" id="UP001151699">
    <property type="component" value="Chromosome A"/>
</dbReference>
<protein>
    <recommendedName>
        <fullName evidence="7">ornithine decarboxylase</fullName>
        <ecNumber evidence="7">4.1.1.17</ecNumber>
    </recommendedName>
</protein>
<keyword evidence="14" id="KW-1185">Reference proteome</keyword>
<name>A0A9Q0NBJ1_9DIPT</name>
<evidence type="ECO:0000313" key="13">
    <source>
        <dbReference type="EMBL" id="KAJ6646596.1"/>
    </source>
</evidence>
<keyword evidence="5" id="KW-0456">Lyase</keyword>
<evidence type="ECO:0000256" key="3">
    <source>
        <dbReference type="ARBA" id="ARBA00022898"/>
    </source>
</evidence>
<evidence type="ECO:0000256" key="7">
    <source>
        <dbReference type="ARBA" id="ARBA00034138"/>
    </source>
</evidence>
<dbReference type="SUPFAM" id="SSF51419">
    <property type="entry name" value="PLP-binding barrel"/>
    <property type="match status" value="1"/>
</dbReference>
<keyword evidence="3 11" id="KW-0663">Pyridoxal phosphate</keyword>
<comment type="catalytic activity">
    <reaction evidence="10">
        <text>L-ornithine + H(+) = putrescine + CO2</text>
        <dbReference type="Rhea" id="RHEA:22964"/>
        <dbReference type="ChEBI" id="CHEBI:15378"/>
        <dbReference type="ChEBI" id="CHEBI:16526"/>
        <dbReference type="ChEBI" id="CHEBI:46911"/>
        <dbReference type="ChEBI" id="CHEBI:326268"/>
        <dbReference type="EC" id="4.1.1.17"/>
    </reaction>
</comment>
<evidence type="ECO:0000256" key="6">
    <source>
        <dbReference type="ARBA" id="ARBA00034115"/>
    </source>
</evidence>